<dbReference type="InterPro" id="IPR010419">
    <property type="entry name" value="CO_DH_gsu"/>
</dbReference>
<dbReference type="Proteomes" id="UP000672657">
    <property type="component" value="Unassembled WGS sequence"/>
</dbReference>
<evidence type="ECO:0000256" key="3">
    <source>
        <dbReference type="SAM" id="MobiDB-lite"/>
    </source>
</evidence>
<keyword evidence="4" id="KW-0456">Lyase</keyword>
<dbReference type="PANTHER" id="PTHR11941">
    <property type="entry name" value="ENOYL-COA HYDRATASE-RELATED"/>
    <property type="match status" value="1"/>
</dbReference>
<dbReference type="InterPro" id="IPR018376">
    <property type="entry name" value="Enoyl-CoA_hyd/isom_CS"/>
</dbReference>
<dbReference type="EMBL" id="CAJPVI010000028">
    <property type="protein sequence ID" value="CAG2153323.1"/>
    <property type="molecule type" value="Genomic_DNA"/>
</dbReference>
<accession>A0ABM8TLE2</accession>
<comment type="caution">
    <text evidence="4">The sequence shown here is derived from an EMBL/GenBank/DDBJ whole genome shotgun (WGS) entry which is preliminary data.</text>
</comment>
<keyword evidence="5" id="KW-1185">Reference proteome</keyword>
<dbReference type="CDD" id="cd06558">
    <property type="entry name" value="crotonase-like"/>
    <property type="match status" value="1"/>
</dbReference>
<dbReference type="InterPro" id="IPR029045">
    <property type="entry name" value="ClpP/crotonase-like_dom_sf"/>
</dbReference>
<name>A0ABM8TLE2_9BURK</name>
<proteinExistence type="inferred from homology"/>
<evidence type="ECO:0000313" key="4">
    <source>
        <dbReference type="EMBL" id="CAG2153323.1"/>
    </source>
</evidence>
<evidence type="ECO:0000313" key="5">
    <source>
        <dbReference type="Proteomes" id="UP000672657"/>
    </source>
</evidence>
<dbReference type="PROSITE" id="PS00166">
    <property type="entry name" value="ENOYL_COA_HYDRATASE"/>
    <property type="match status" value="1"/>
</dbReference>
<feature type="region of interest" description="Disordered" evidence="3">
    <location>
        <begin position="197"/>
        <end position="220"/>
    </location>
</feature>
<dbReference type="SUPFAM" id="SSF55961">
    <property type="entry name" value="Bet v1-like"/>
    <property type="match status" value="1"/>
</dbReference>
<dbReference type="Pfam" id="PF06240">
    <property type="entry name" value="COXG"/>
    <property type="match status" value="1"/>
</dbReference>
<dbReference type="GO" id="GO:0008935">
    <property type="term" value="F:1,4-dihydroxy-2-naphthoyl-CoA synthase activity"/>
    <property type="evidence" value="ECO:0007669"/>
    <property type="project" value="UniProtKB-EC"/>
</dbReference>
<protein>
    <submittedName>
        <fullName evidence="4">1,4-dihydroxy-2-naphthoyl-CoA synthase</fullName>
        <ecNumber evidence="4">4.1.3.36</ecNumber>
    </submittedName>
</protein>
<organism evidence="4 5">
    <name type="scientific">Cupriavidus numazuensis</name>
    <dbReference type="NCBI Taxonomy" id="221992"/>
    <lineage>
        <taxon>Bacteria</taxon>
        <taxon>Pseudomonadati</taxon>
        <taxon>Pseudomonadota</taxon>
        <taxon>Betaproteobacteria</taxon>
        <taxon>Burkholderiales</taxon>
        <taxon>Burkholderiaceae</taxon>
        <taxon>Cupriavidus</taxon>
    </lineage>
</organism>
<reference evidence="4 5" key="1">
    <citation type="submission" date="2021-03" db="EMBL/GenBank/DDBJ databases">
        <authorList>
            <person name="Peeters C."/>
        </authorList>
    </citation>
    <scope>NUCLEOTIDE SEQUENCE [LARGE SCALE GENOMIC DNA]</scope>
    <source>
        <strain evidence="4 5">LMG 26411</strain>
    </source>
</reference>
<dbReference type="RefSeq" id="WP_211955363.1">
    <property type="nucleotide sequence ID" value="NZ_CAJPVI010000028.1"/>
</dbReference>
<dbReference type="InterPro" id="IPR001753">
    <property type="entry name" value="Enoyl-CoA_hydra/iso"/>
</dbReference>
<dbReference type="Pfam" id="PF00378">
    <property type="entry name" value="ECH_1"/>
    <property type="match status" value="1"/>
</dbReference>
<dbReference type="Gene3D" id="3.90.226.10">
    <property type="entry name" value="2-enoyl-CoA Hydratase, Chain A, domain 1"/>
    <property type="match status" value="1"/>
</dbReference>
<dbReference type="EC" id="4.1.3.36" evidence="4"/>
<dbReference type="PANTHER" id="PTHR11941:SF54">
    <property type="entry name" value="ENOYL-COA HYDRATASE, MITOCHONDRIAL"/>
    <property type="match status" value="1"/>
</dbReference>
<evidence type="ECO:0000256" key="2">
    <source>
        <dbReference type="RuleBase" id="RU003707"/>
    </source>
</evidence>
<sequence length="514" mass="54337">MEMVGEARLEASRQLVWDALNDPQVLQASIPGCETLERTAENEFTATVVSKVGPIKARFAGKVSLSNISPPKSYTLTGEGSGGAAGFAKADIEVSLDALEPTVTLLRYGVKANVGGKLAQLGSRMIDAAARKSADDFFELFGQQVNERAKSASTATNGVTFDIRALAGNVPEEAVVAPTEVAGRQTTTHATFVEPVEQGQTARTDKAAAKSQTESTAPTPGIATQAEVMDVLISEMVKVWISDQIAVVTLNRRKSRNAMTYAMWLAIPAIMSALDRNPDVRAVLLTGAEQDFCAGADIPEFEKVRADIAQATAYEVAVDACCDAIAKLSKPTIAVLRGYCLGGGAHLAMSCDFRFAAADAMFGIPAARLSIIYGVRGTRKLLSLVGLSEAKRILFGAQRFDAETAHRIGFVDQVAGMKAENPSLSIWERLLGAKARQAPGDPMAEARAFATSLAGNAPLSIAGAKYLLNGMAMGTGSLDLARAEALIAAAAGSDDYREGREAFAVRREPKFQGR</sequence>
<dbReference type="InterPro" id="IPR023393">
    <property type="entry name" value="START-like_dom_sf"/>
</dbReference>
<dbReference type="SUPFAM" id="SSF52096">
    <property type="entry name" value="ClpP/crotonase"/>
    <property type="match status" value="1"/>
</dbReference>
<dbReference type="Gene3D" id="3.30.530.20">
    <property type="match status" value="1"/>
</dbReference>
<comment type="similarity">
    <text evidence="1 2">Belongs to the enoyl-CoA hydratase/isomerase family.</text>
</comment>
<evidence type="ECO:0000256" key="1">
    <source>
        <dbReference type="ARBA" id="ARBA00005254"/>
    </source>
</evidence>
<dbReference type="CDD" id="cd05018">
    <property type="entry name" value="CoxG"/>
    <property type="match status" value="1"/>
</dbReference>
<gene>
    <name evidence="4" type="primary">menB_3</name>
    <name evidence="4" type="ORF">LMG26411_04384</name>
</gene>